<dbReference type="CDD" id="cd09272">
    <property type="entry name" value="RNase_HI_RT_Ty1"/>
    <property type="match status" value="1"/>
</dbReference>
<gene>
    <name evidence="1" type="ORF">PHMEG_00011923</name>
</gene>
<sequence>MGEARWFLGISLHFDHEHGITTLSQAKFAADVTKRFGMDNCRPRKTPQDRGTILYKRTEEDEPAEDTPYRQAVGVLLYLARVTRPDISYAVNQVAVHASDPSKAHWVAEKNIFRYIDATKSMSLTYYRTTTEPHVRVYTDADWANNEADRRSVSGSVIQVFGSAVSWQTKRQRAVSKSSTIAEYIAVDDGVDEARWAMSLVVRLMKLDHVIPIPAMIGNKSTIKRLTNGRNSDAQKTVDCKFFSVREAVDNGELELAYCPTNVMLADMLTKALPTTRFRELRKALGVCEFTAGVGEVLEHPA</sequence>
<dbReference type="EMBL" id="NBNE01001306">
    <property type="protein sequence ID" value="OWZ14575.1"/>
    <property type="molecule type" value="Genomic_DNA"/>
</dbReference>
<protein>
    <submittedName>
        <fullName evidence="1">Retrovirus-related Gag-pol Polyprotein</fullName>
    </submittedName>
</protein>
<accession>A0A225WAC5</accession>
<dbReference type="AlphaFoldDB" id="A0A225WAC5"/>
<dbReference type="Proteomes" id="UP000198211">
    <property type="component" value="Unassembled WGS sequence"/>
</dbReference>
<name>A0A225WAC5_9STRA</name>
<dbReference type="PANTHER" id="PTHR11439">
    <property type="entry name" value="GAG-POL-RELATED RETROTRANSPOSON"/>
    <property type="match status" value="1"/>
</dbReference>
<dbReference type="STRING" id="4795.A0A225WAC5"/>
<dbReference type="OrthoDB" id="127986at2759"/>
<comment type="caution">
    <text evidence="1">The sequence shown here is derived from an EMBL/GenBank/DDBJ whole genome shotgun (WGS) entry which is preliminary data.</text>
</comment>
<keyword evidence="2" id="KW-1185">Reference proteome</keyword>
<dbReference type="PANTHER" id="PTHR11439:SF467">
    <property type="entry name" value="INTEGRASE CATALYTIC DOMAIN-CONTAINING PROTEIN"/>
    <property type="match status" value="1"/>
</dbReference>
<evidence type="ECO:0000313" key="2">
    <source>
        <dbReference type="Proteomes" id="UP000198211"/>
    </source>
</evidence>
<evidence type="ECO:0000313" key="1">
    <source>
        <dbReference type="EMBL" id="OWZ14575.1"/>
    </source>
</evidence>
<reference evidence="2" key="1">
    <citation type="submission" date="2017-03" db="EMBL/GenBank/DDBJ databases">
        <title>Phytopthora megakarya and P. palmivora, two closely related causual agents of cacao black pod achieved similar genome size and gene model numbers by different mechanisms.</title>
        <authorList>
            <person name="Ali S."/>
            <person name="Shao J."/>
            <person name="Larry D.J."/>
            <person name="Kronmiller B."/>
            <person name="Shen D."/>
            <person name="Strem M.D."/>
            <person name="Melnick R.L."/>
            <person name="Guiltinan M.J."/>
            <person name="Tyler B.M."/>
            <person name="Meinhardt L.W."/>
            <person name="Bailey B.A."/>
        </authorList>
    </citation>
    <scope>NUCLEOTIDE SEQUENCE [LARGE SCALE GENOMIC DNA]</scope>
    <source>
        <strain evidence="2">zdho120</strain>
    </source>
</reference>
<proteinExistence type="predicted"/>
<organism evidence="1 2">
    <name type="scientific">Phytophthora megakarya</name>
    <dbReference type="NCBI Taxonomy" id="4795"/>
    <lineage>
        <taxon>Eukaryota</taxon>
        <taxon>Sar</taxon>
        <taxon>Stramenopiles</taxon>
        <taxon>Oomycota</taxon>
        <taxon>Peronosporomycetes</taxon>
        <taxon>Peronosporales</taxon>
        <taxon>Peronosporaceae</taxon>
        <taxon>Phytophthora</taxon>
    </lineage>
</organism>